<dbReference type="RefSeq" id="WP_099106153.1">
    <property type="nucleotide sequence ID" value="NZ_JAATJF010000001.1"/>
</dbReference>
<dbReference type="Gene3D" id="2.60.40.10">
    <property type="entry name" value="Immunoglobulins"/>
    <property type="match status" value="1"/>
</dbReference>
<evidence type="ECO:0000313" key="1">
    <source>
        <dbReference type="EMBL" id="PHK98543.1"/>
    </source>
</evidence>
<comment type="caution">
    <text evidence="1">The sequence shown here is derived from an EMBL/GenBank/DDBJ whole genome shotgun (WGS) entry which is preliminary data.</text>
</comment>
<dbReference type="Proteomes" id="UP000226437">
    <property type="component" value="Unassembled WGS sequence"/>
</dbReference>
<evidence type="ECO:0008006" key="3">
    <source>
        <dbReference type="Google" id="ProtNLM"/>
    </source>
</evidence>
<protein>
    <recommendedName>
        <fullName evidence="3">DUF1573 domain-containing protein</fullName>
    </recommendedName>
</protein>
<sequence>MLTLRSSLFGAAVLAFSVFSCQQGNDDVRDAARQNIETVTPADPNAAAPMQPNVAAPAGPTTTMAFEESSFNFGEVTEGEIITHTYSFTNTGNEPLIITDAKGSCGCTVPSRPTAPIAPGETGEITVRFDSNNKVGQRNQRVTITANTTPPQTVISLDGTVVADPNAATQ</sequence>
<dbReference type="PANTHER" id="PTHR37833:SF1">
    <property type="entry name" value="SIGNAL PEPTIDE PROTEIN"/>
    <property type="match status" value="1"/>
</dbReference>
<proteinExistence type="predicted"/>
<gene>
    <name evidence="1" type="ORF">CGL56_08695</name>
</gene>
<dbReference type="PANTHER" id="PTHR37833">
    <property type="entry name" value="LIPOPROTEIN-RELATED"/>
    <property type="match status" value="1"/>
</dbReference>
<keyword evidence="2" id="KW-1185">Reference proteome</keyword>
<evidence type="ECO:0000313" key="2">
    <source>
        <dbReference type="Proteomes" id="UP000226437"/>
    </source>
</evidence>
<dbReference type="AlphaFoldDB" id="A0A2G0CEY7"/>
<dbReference type="OrthoDB" id="826619at2"/>
<dbReference type="EMBL" id="PDLO01000003">
    <property type="protein sequence ID" value="PHK98543.1"/>
    <property type="molecule type" value="Genomic_DNA"/>
</dbReference>
<accession>A0A2G0CEY7</accession>
<name>A0A2G0CEY7_9BACT</name>
<organism evidence="1 2">
    <name type="scientific">Neolewinella marina</name>
    <dbReference type="NCBI Taxonomy" id="438751"/>
    <lineage>
        <taxon>Bacteria</taxon>
        <taxon>Pseudomonadati</taxon>
        <taxon>Bacteroidota</taxon>
        <taxon>Saprospiria</taxon>
        <taxon>Saprospirales</taxon>
        <taxon>Lewinellaceae</taxon>
        <taxon>Neolewinella</taxon>
    </lineage>
</organism>
<dbReference type="InterPro" id="IPR013783">
    <property type="entry name" value="Ig-like_fold"/>
</dbReference>
<dbReference type="Pfam" id="PF07610">
    <property type="entry name" value="DUF1573"/>
    <property type="match status" value="1"/>
</dbReference>
<dbReference type="InterPro" id="IPR011467">
    <property type="entry name" value="DUF1573"/>
</dbReference>
<dbReference type="PROSITE" id="PS51257">
    <property type="entry name" value="PROKAR_LIPOPROTEIN"/>
    <property type="match status" value="1"/>
</dbReference>
<reference evidence="1 2" key="1">
    <citation type="submission" date="2017-10" db="EMBL/GenBank/DDBJ databases">
        <title>The draft genome sequence of Lewinella marina KCTC 32374.</title>
        <authorList>
            <person name="Wang K."/>
        </authorList>
    </citation>
    <scope>NUCLEOTIDE SEQUENCE [LARGE SCALE GENOMIC DNA]</scope>
    <source>
        <strain evidence="1 2">MKG-38</strain>
    </source>
</reference>